<gene>
    <name evidence="1" type="ORF">APZ42_029707</name>
</gene>
<evidence type="ECO:0000313" key="1">
    <source>
        <dbReference type="EMBL" id="KZS06743.1"/>
    </source>
</evidence>
<name>A0A164PDW8_9CRUS</name>
<proteinExistence type="predicted"/>
<reference evidence="1 2" key="1">
    <citation type="submission" date="2016-03" db="EMBL/GenBank/DDBJ databases">
        <title>EvidentialGene: Evidence-directed Construction of Genes on Genomes.</title>
        <authorList>
            <person name="Gilbert D.G."/>
            <person name="Choi J.-H."/>
            <person name="Mockaitis K."/>
            <person name="Colbourne J."/>
            <person name="Pfrender M."/>
        </authorList>
    </citation>
    <scope>NUCLEOTIDE SEQUENCE [LARGE SCALE GENOMIC DNA]</scope>
    <source>
        <strain evidence="1 2">Xinb3</strain>
        <tissue evidence="1">Complete organism</tissue>
    </source>
</reference>
<accession>A0A164PDW8</accession>
<organism evidence="1 2">
    <name type="scientific">Daphnia magna</name>
    <dbReference type="NCBI Taxonomy" id="35525"/>
    <lineage>
        <taxon>Eukaryota</taxon>
        <taxon>Metazoa</taxon>
        <taxon>Ecdysozoa</taxon>
        <taxon>Arthropoda</taxon>
        <taxon>Crustacea</taxon>
        <taxon>Branchiopoda</taxon>
        <taxon>Diplostraca</taxon>
        <taxon>Cladocera</taxon>
        <taxon>Anomopoda</taxon>
        <taxon>Daphniidae</taxon>
        <taxon>Daphnia</taxon>
    </lineage>
</organism>
<protein>
    <submittedName>
        <fullName evidence="1">Uncharacterized protein</fullName>
    </submittedName>
</protein>
<comment type="caution">
    <text evidence="1">The sequence shown here is derived from an EMBL/GenBank/DDBJ whole genome shotgun (WGS) entry which is preliminary data.</text>
</comment>
<dbReference type="Proteomes" id="UP000076858">
    <property type="component" value="Unassembled WGS sequence"/>
</dbReference>
<sequence length="69" mass="8269">MRFQNGIGQSQNIKRLDYSMNVKRWRRFPMSQRTDELCPTFFLFFVDVDKHNLGLLFTKLSIYPPRLGV</sequence>
<dbReference type="AlphaFoldDB" id="A0A164PDW8"/>
<dbReference type="EMBL" id="LRGB01002625">
    <property type="protein sequence ID" value="KZS06743.1"/>
    <property type="molecule type" value="Genomic_DNA"/>
</dbReference>
<keyword evidence="2" id="KW-1185">Reference proteome</keyword>
<evidence type="ECO:0000313" key="2">
    <source>
        <dbReference type="Proteomes" id="UP000076858"/>
    </source>
</evidence>